<keyword evidence="2" id="KW-0812">Transmembrane</keyword>
<feature type="region of interest" description="Disordered" evidence="1">
    <location>
        <begin position="27"/>
        <end position="66"/>
    </location>
</feature>
<evidence type="ECO:0000313" key="3">
    <source>
        <dbReference type="EMBL" id="GFR46988.1"/>
    </source>
</evidence>
<reference evidence="3 4" key="1">
    <citation type="journal article" date="2021" name="Sci. Rep.">
        <title>Genome sequencing of the multicellular alga Astrephomene provides insights into convergent evolution of germ-soma differentiation.</title>
        <authorList>
            <person name="Yamashita S."/>
            <person name="Yamamoto K."/>
            <person name="Matsuzaki R."/>
            <person name="Suzuki S."/>
            <person name="Yamaguchi H."/>
            <person name="Hirooka S."/>
            <person name="Minakuchi Y."/>
            <person name="Miyagishima S."/>
            <person name="Kawachi M."/>
            <person name="Toyoda A."/>
            <person name="Nozaki H."/>
        </authorList>
    </citation>
    <scope>NUCLEOTIDE SEQUENCE [LARGE SCALE GENOMIC DNA]</scope>
    <source>
        <strain evidence="3 4">NIES-4017</strain>
    </source>
</reference>
<feature type="non-terminal residue" evidence="3">
    <location>
        <position position="1"/>
    </location>
</feature>
<dbReference type="EMBL" id="BMAR01000016">
    <property type="protein sequence ID" value="GFR46988.1"/>
    <property type="molecule type" value="Genomic_DNA"/>
</dbReference>
<protein>
    <submittedName>
        <fullName evidence="3">Uncharacterized protein</fullName>
    </submittedName>
</protein>
<accession>A0AAD3DUR2</accession>
<comment type="caution">
    <text evidence="3">The sequence shown here is derived from an EMBL/GenBank/DDBJ whole genome shotgun (WGS) entry which is preliminary data.</text>
</comment>
<sequence length="103" mass="11071">IGTQLKSNPLRPLGAKESPVGRIHTFFVGGDEETNRDRQAEENRMDGPNRPTNVNSSVAATKTAQATQPQEVLGLGDTHVMVVIMILLLLGLMRAAMSPCICS</sequence>
<keyword evidence="2" id="KW-1133">Transmembrane helix</keyword>
<keyword evidence="2" id="KW-0472">Membrane</keyword>
<proteinExistence type="predicted"/>
<evidence type="ECO:0000313" key="4">
    <source>
        <dbReference type="Proteomes" id="UP001054857"/>
    </source>
</evidence>
<dbReference type="Proteomes" id="UP001054857">
    <property type="component" value="Unassembled WGS sequence"/>
</dbReference>
<name>A0AAD3DUR2_9CHLO</name>
<feature type="compositionally biased region" description="Basic and acidic residues" evidence="1">
    <location>
        <begin position="33"/>
        <end position="47"/>
    </location>
</feature>
<gene>
    <name evidence="3" type="ORF">Agub_g8642</name>
</gene>
<evidence type="ECO:0000256" key="1">
    <source>
        <dbReference type="SAM" id="MobiDB-lite"/>
    </source>
</evidence>
<dbReference type="AlphaFoldDB" id="A0AAD3DUR2"/>
<organism evidence="3 4">
    <name type="scientific">Astrephomene gubernaculifera</name>
    <dbReference type="NCBI Taxonomy" id="47775"/>
    <lineage>
        <taxon>Eukaryota</taxon>
        <taxon>Viridiplantae</taxon>
        <taxon>Chlorophyta</taxon>
        <taxon>core chlorophytes</taxon>
        <taxon>Chlorophyceae</taxon>
        <taxon>CS clade</taxon>
        <taxon>Chlamydomonadales</taxon>
        <taxon>Astrephomenaceae</taxon>
        <taxon>Astrephomene</taxon>
    </lineage>
</organism>
<evidence type="ECO:0000256" key="2">
    <source>
        <dbReference type="SAM" id="Phobius"/>
    </source>
</evidence>
<keyword evidence="4" id="KW-1185">Reference proteome</keyword>
<feature type="transmembrane region" description="Helical" evidence="2">
    <location>
        <begin position="79"/>
        <end position="97"/>
    </location>
</feature>